<reference evidence="1 2" key="1">
    <citation type="submission" date="2020-04" db="EMBL/GenBank/DDBJ databases">
        <title>Molecular characterization of pseudomonads from Agaricus bisporus reveal novel blotch 2 pathogens in Western Europe.</title>
        <authorList>
            <person name="Taparia T."/>
            <person name="Krijger M."/>
            <person name="Haynes E."/>
            <person name="Elpinstone J.G."/>
            <person name="Noble R."/>
            <person name="Van Der Wolf J."/>
        </authorList>
    </citation>
    <scope>NUCLEOTIDE SEQUENCE [LARGE SCALE GENOMIC DNA]</scope>
    <source>
        <strain evidence="1 2">IPO3746</strain>
    </source>
</reference>
<gene>
    <name evidence="1" type="ORF">HX787_28100</name>
</gene>
<dbReference type="EMBL" id="JACAQK010000030">
    <property type="protein sequence ID" value="NWD39728.1"/>
    <property type="molecule type" value="Genomic_DNA"/>
</dbReference>
<comment type="caution">
    <text evidence="1">The sequence shown here is derived from an EMBL/GenBank/DDBJ whole genome shotgun (WGS) entry which is preliminary data.</text>
</comment>
<accession>A0A7Y8ASU7</accession>
<evidence type="ECO:0000313" key="2">
    <source>
        <dbReference type="Proteomes" id="UP000549134"/>
    </source>
</evidence>
<protein>
    <submittedName>
        <fullName evidence="1">Uncharacterized protein</fullName>
    </submittedName>
</protein>
<evidence type="ECO:0000313" key="1">
    <source>
        <dbReference type="EMBL" id="NWD39728.1"/>
    </source>
</evidence>
<dbReference type="RefSeq" id="WP_016973826.1">
    <property type="nucleotide sequence ID" value="NZ_CP020369.1"/>
</dbReference>
<sequence>MAFLFAALRGLQGRRARIRLGLVARGEPGRAGSYPHPAAAGVVRLRKWVLIIVGVVLVTALIPDDPTSPGARHGVWSHRFLGMVRGL</sequence>
<dbReference type="GeneID" id="55843901"/>
<proteinExistence type="predicted"/>
<dbReference type="AlphaFoldDB" id="A0A7Y8ASU7"/>
<name>A0A7Y8ASU7_PSETO</name>
<dbReference type="Proteomes" id="UP000549134">
    <property type="component" value="Unassembled WGS sequence"/>
</dbReference>
<organism evidence="1 2">
    <name type="scientific">Pseudomonas tolaasii</name>
    <dbReference type="NCBI Taxonomy" id="29442"/>
    <lineage>
        <taxon>Bacteria</taxon>
        <taxon>Pseudomonadati</taxon>
        <taxon>Pseudomonadota</taxon>
        <taxon>Gammaproteobacteria</taxon>
        <taxon>Pseudomonadales</taxon>
        <taxon>Pseudomonadaceae</taxon>
        <taxon>Pseudomonas</taxon>
    </lineage>
</organism>